<dbReference type="AlphaFoldDB" id="E0RZW4"/>
<dbReference type="EMBL" id="CP001810">
    <property type="protein sequence ID" value="ADL35530.1"/>
    <property type="molecule type" value="Genomic_DNA"/>
</dbReference>
<dbReference type="SUPFAM" id="SSF46785">
    <property type="entry name" value="Winged helix' DNA-binding domain"/>
    <property type="match status" value="1"/>
</dbReference>
<evidence type="ECO:0000256" key="1">
    <source>
        <dbReference type="ARBA" id="ARBA00023125"/>
    </source>
</evidence>
<dbReference type="PROSITE" id="PS51197">
    <property type="entry name" value="HTH_RRF2_2"/>
    <property type="match status" value="1"/>
</dbReference>
<sequence>MRISTKGRYGLRVMTDLAAHYNGEYISLKDIAVRLGITVKYLEQIVTALNKAGYLESMRGTNGGHRLAKDPSEYVVGDILRVMEGNFSPVECAAEGMSECPLSDSCASLNFWKGLDDVVNQYIDSYTLDQLVKQK</sequence>
<proteinExistence type="predicted"/>
<dbReference type="KEGG" id="bpb:bpr_I2800"/>
<dbReference type="InterPro" id="IPR000944">
    <property type="entry name" value="Tscrpt_reg_Rrf2"/>
</dbReference>
<accession>E0RZW4</accession>
<gene>
    <name evidence="2" type="ordered locus">bpr_I2800</name>
</gene>
<dbReference type="InterPro" id="IPR036388">
    <property type="entry name" value="WH-like_DNA-bd_sf"/>
</dbReference>
<dbReference type="PANTHER" id="PTHR33221">
    <property type="entry name" value="WINGED HELIX-TURN-HELIX TRANSCRIPTIONAL REGULATOR, RRF2 FAMILY"/>
    <property type="match status" value="1"/>
</dbReference>
<dbReference type="eggNOG" id="COG1959">
    <property type="taxonomic scope" value="Bacteria"/>
</dbReference>
<dbReference type="STRING" id="515622.bpr_I2800"/>
<dbReference type="Gene3D" id="1.10.10.10">
    <property type="entry name" value="Winged helix-like DNA-binding domain superfamily/Winged helix DNA-binding domain"/>
    <property type="match status" value="1"/>
</dbReference>
<dbReference type="GO" id="GO:0003700">
    <property type="term" value="F:DNA-binding transcription factor activity"/>
    <property type="evidence" value="ECO:0007669"/>
    <property type="project" value="TreeGrafter"/>
</dbReference>
<dbReference type="GO" id="GO:0003677">
    <property type="term" value="F:DNA binding"/>
    <property type="evidence" value="ECO:0007669"/>
    <property type="project" value="UniProtKB-KW"/>
</dbReference>
<evidence type="ECO:0000313" key="3">
    <source>
        <dbReference type="Proteomes" id="UP000001299"/>
    </source>
</evidence>
<dbReference type="Proteomes" id="UP000001299">
    <property type="component" value="Chromosome 1"/>
</dbReference>
<protein>
    <submittedName>
        <fullName evidence="2">Transcriptional regulator Rrf2 family</fullName>
    </submittedName>
</protein>
<dbReference type="Pfam" id="PF02082">
    <property type="entry name" value="Rrf2"/>
    <property type="match status" value="1"/>
</dbReference>
<dbReference type="GO" id="GO:0005829">
    <property type="term" value="C:cytosol"/>
    <property type="evidence" value="ECO:0007669"/>
    <property type="project" value="TreeGrafter"/>
</dbReference>
<keyword evidence="3" id="KW-1185">Reference proteome</keyword>
<name>E0RZW4_BUTPB</name>
<dbReference type="PANTHER" id="PTHR33221:SF5">
    <property type="entry name" value="HTH-TYPE TRANSCRIPTIONAL REGULATOR ISCR"/>
    <property type="match status" value="1"/>
</dbReference>
<dbReference type="InterPro" id="IPR036390">
    <property type="entry name" value="WH_DNA-bd_sf"/>
</dbReference>
<evidence type="ECO:0000313" key="2">
    <source>
        <dbReference type="EMBL" id="ADL35530.1"/>
    </source>
</evidence>
<reference evidence="2 3" key="1">
    <citation type="journal article" date="2010" name="PLoS ONE">
        <title>The glycobiome of the rumen bacterium Butyrivibrio proteoclasticus B316(T) highlights adaptation to a polysaccharide-rich environment.</title>
        <authorList>
            <person name="Kelly W.J."/>
            <person name="Leahy S.C."/>
            <person name="Altermann E."/>
            <person name="Yeoman C.J."/>
            <person name="Dunne J.C."/>
            <person name="Kong Z."/>
            <person name="Pacheco D.M."/>
            <person name="Li D."/>
            <person name="Noel S.J."/>
            <person name="Moon C.D."/>
            <person name="Cookson A.L."/>
            <person name="Attwood G.T."/>
        </authorList>
    </citation>
    <scope>NUCLEOTIDE SEQUENCE [LARGE SCALE GENOMIC DNA]</scope>
    <source>
        <strain evidence="3">ATCC 51982 / DSM 14932 / B316</strain>
    </source>
</reference>
<dbReference type="NCBIfam" id="TIGR00738">
    <property type="entry name" value="rrf2_super"/>
    <property type="match status" value="1"/>
</dbReference>
<organism evidence="2 3">
    <name type="scientific">Butyrivibrio proteoclasticus (strain ATCC 51982 / DSM 14932 / B316)</name>
    <name type="common">Clostridium proteoclasticum</name>
    <dbReference type="NCBI Taxonomy" id="515622"/>
    <lineage>
        <taxon>Bacteria</taxon>
        <taxon>Bacillati</taxon>
        <taxon>Bacillota</taxon>
        <taxon>Clostridia</taxon>
        <taxon>Lachnospirales</taxon>
        <taxon>Lachnospiraceae</taxon>
        <taxon>Butyrivibrio</taxon>
    </lineage>
</organism>
<dbReference type="HOGENOM" id="CLU_107144_0_1_9"/>
<keyword evidence="1" id="KW-0238">DNA-binding</keyword>